<dbReference type="AlphaFoldDB" id="A0AAV5SQY7"/>
<evidence type="ECO:0000313" key="3">
    <source>
        <dbReference type="Proteomes" id="UP001432027"/>
    </source>
</evidence>
<feature type="transmembrane region" description="Helical" evidence="1">
    <location>
        <begin position="61"/>
        <end position="85"/>
    </location>
</feature>
<reference evidence="2" key="1">
    <citation type="submission" date="2023-10" db="EMBL/GenBank/DDBJ databases">
        <title>Genome assembly of Pristionchus species.</title>
        <authorList>
            <person name="Yoshida K."/>
            <person name="Sommer R.J."/>
        </authorList>
    </citation>
    <scope>NUCLEOTIDE SEQUENCE</scope>
    <source>
        <strain evidence="2">RS0144</strain>
    </source>
</reference>
<keyword evidence="3" id="KW-1185">Reference proteome</keyword>
<evidence type="ECO:0008006" key="4">
    <source>
        <dbReference type="Google" id="ProtNLM"/>
    </source>
</evidence>
<keyword evidence="1" id="KW-0812">Transmembrane</keyword>
<keyword evidence="1" id="KW-0472">Membrane</keyword>
<accession>A0AAV5SQY7</accession>
<dbReference type="Proteomes" id="UP001432027">
    <property type="component" value="Unassembled WGS sequence"/>
</dbReference>
<protein>
    <recommendedName>
        <fullName evidence="4">G protein-coupled receptor</fullName>
    </recommendedName>
</protein>
<comment type="caution">
    <text evidence="2">The sequence shown here is derived from an EMBL/GenBank/DDBJ whole genome shotgun (WGS) entry which is preliminary data.</text>
</comment>
<gene>
    <name evidence="2" type="ORF">PENTCL1PPCAC_7620</name>
</gene>
<feature type="non-terminal residue" evidence="2">
    <location>
        <position position="113"/>
    </location>
</feature>
<evidence type="ECO:0000313" key="2">
    <source>
        <dbReference type="EMBL" id="GMS85445.1"/>
    </source>
</evidence>
<dbReference type="EMBL" id="BTSX01000002">
    <property type="protein sequence ID" value="GMS85445.1"/>
    <property type="molecule type" value="Genomic_DNA"/>
</dbReference>
<feature type="transmembrane region" description="Helical" evidence="1">
    <location>
        <begin position="29"/>
        <end position="49"/>
    </location>
</feature>
<keyword evidence="1" id="KW-1133">Transmembrane helix</keyword>
<proteinExistence type="predicted"/>
<evidence type="ECO:0000256" key="1">
    <source>
        <dbReference type="SAM" id="Phobius"/>
    </source>
</evidence>
<sequence length="113" mass="12725">MRRTTISSVVGYLLLPLPREPIQSSSFRFLLFSFLLLIALVATIMDSSVKDQSICESREFTGFAFVFMVFSTIVECLTVLVLVGWCACGSHTGETHRDQPIWFIILFTAVVVR</sequence>
<name>A0AAV5SQY7_9BILA</name>
<organism evidence="2 3">
    <name type="scientific">Pristionchus entomophagus</name>
    <dbReference type="NCBI Taxonomy" id="358040"/>
    <lineage>
        <taxon>Eukaryota</taxon>
        <taxon>Metazoa</taxon>
        <taxon>Ecdysozoa</taxon>
        <taxon>Nematoda</taxon>
        <taxon>Chromadorea</taxon>
        <taxon>Rhabditida</taxon>
        <taxon>Rhabditina</taxon>
        <taxon>Diplogasteromorpha</taxon>
        <taxon>Diplogasteroidea</taxon>
        <taxon>Neodiplogasteridae</taxon>
        <taxon>Pristionchus</taxon>
    </lineage>
</organism>